<sequence length="446" mass="48651">MDNSRQSVIPMFLYSSSSSSKNLIQFELLIANRWNSSSFPESPSEVGKMQVFSPAYYAACSVGGIFSCGLTHMAVTPLDLVKCNMQINPAKYNSISSGFGTLLKEQGFKGFFTGWVPTLLGYSAQGACKFGFYEFFKKTYSDIAGPENAAKYKTLIYLAGSASAELIADIALCPFEAIKVRVQTNPGFARGLSDGFPKFINAEGTAGLYKGLAPLWGRQIPCKLRDHRVHNSQLLHLGSKFYSLQQKSFSYITRWPSEHLERPINPLPPVTILNFPSRTGGYLDALQANYDHILCLGEIMCIAIYVNCLLEEFADTMMKFASFETIVEMLYKHAIPTPKDQCSKGLQLGVSFAGGYVAGVLCAIVSHPADNLVSFLNNSQGATVHDAVKKLGLLGLFTRGLPLRIFMIGTLTGAQWGIYDAFKVLVGLPTTGGAPPLPAKVNSRTN</sequence>
<dbReference type="OMA" id="ANYDHIL"/>
<dbReference type="EMBL" id="LEKV01001849">
    <property type="protein sequence ID" value="KVI06125.1"/>
    <property type="molecule type" value="Genomic_DNA"/>
</dbReference>
<gene>
    <name evidence="12" type="ORF">Ccrd_015523</name>
</gene>
<comment type="subcellular location">
    <subcellularLocation>
        <location evidence="1">Mitochondrion inner membrane</location>
        <topology evidence="1">Multi-pass membrane protein</topology>
    </subcellularLocation>
</comment>
<feature type="repeat" description="Solcar" evidence="10">
    <location>
        <begin position="152"/>
        <end position="236"/>
    </location>
</feature>
<reference evidence="12 13" key="1">
    <citation type="journal article" date="2016" name="Sci. Rep.">
        <title>The genome sequence of the outbreeding globe artichoke constructed de novo incorporating a phase-aware low-pass sequencing strategy of F1 progeny.</title>
        <authorList>
            <person name="Scaglione D."/>
            <person name="Reyes-Chin-Wo S."/>
            <person name="Acquadro A."/>
            <person name="Froenicke L."/>
            <person name="Portis E."/>
            <person name="Beitel C."/>
            <person name="Tirone M."/>
            <person name="Mauro R."/>
            <person name="Lo Monaco A."/>
            <person name="Mauromicale G."/>
            <person name="Faccioli P."/>
            <person name="Cattivelli L."/>
            <person name="Rieseberg L."/>
            <person name="Michelmore R."/>
            <person name="Lanteri S."/>
        </authorList>
    </citation>
    <scope>NUCLEOTIDE SEQUENCE [LARGE SCALE GENOMIC DNA]</scope>
    <source>
        <strain evidence="12">2C</strain>
    </source>
</reference>
<evidence type="ECO:0000256" key="5">
    <source>
        <dbReference type="ARBA" id="ARBA00022737"/>
    </source>
</evidence>
<keyword evidence="3 11" id="KW-0813">Transport</keyword>
<dbReference type="GO" id="GO:0005743">
    <property type="term" value="C:mitochondrial inner membrane"/>
    <property type="evidence" value="ECO:0007669"/>
    <property type="project" value="UniProtKB-SubCell"/>
</dbReference>
<dbReference type="AlphaFoldDB" id="A0A103YBN3"/>
<name>A0A103YBN3_CYNCS</name>
<dbReference type="STRING" id="59895.A0A103YBN3"/>
<evidence type="ECO:0008006" key="14">
    <source>
        <dbReference type="Google" id="ProtNLM"/>
    </source>
</evidence>
<protein>
    <recommendedName>
        <fullName evidence="14">Mitochondrial carrier domain-containing protein</fullName>
    </recommendedName>
</protein>
<keyword evidence="5" id="KW-0677">Repeat</keyword>
<dbReference type="InterPro" id="IPR044677">
    <property type="entry name" value="SLC25A3/Pic2/Mir1-like"/>
</dbReference>
<keyword evidence="6" id="KW-0999">Mitochondrion inner membrane</keyword>
<dbReference type="InterPro" id="IPR023395">
    <property type="entry name" value="MCP_dom_sf"/>
</dbReference>
<evidence type="ECO:0000313" key="13">
    <source>
        <dbReference type="Proteomes" id="UP000243975"/>
    </source>
</evidence>
<dbReference type="SUPFAM" id="SSF103506">
    <property type="entry name" value="Mitochondrial carrier"/>
    <property type="match status" value="2"/>
</dbReference>
<keyword evidence="8" id="KW-0496">Mitochondrion</keyword>
<dbReference type="Gramene" id="KVI06125">
    <property type="protein sequence ID" value="KVI06125"/>
    <property type="gene ID" value="Ccrd_015523"/>
</dbReference>
<comment type="caution">
    <text evidence="12">The sequence shown here is derived from an EMBL/GenBank/DDBJ whole genome shotgun (WGS) entry which is preliminary data.</text>
</comment>
<keyword evidence="9 10" id="KW-0472">Membrane</keyword>
<evidence type="ECO:0000256" key="11">
    <source>
        <dbReference type="RuleBase" id="RU000488"/>
    </source>
</evidence>
<comment type="similarity">
    <text evidence="2 11">Belongs to the mitochondrial carrier (TC 2.A.29) family.</text>
</comment>
<keyword evidence="7" id="KW-1133">Transmembrane helix</keyword>
<evidence type="ECO:0000256" key="7">
    <source>
        <dbReference type="ARBA" id="ARBA00022989"/>
    </source>
</evidence>
<evidence type="ECO:0000256" key="8">
    <source>
        <dbReference type="ARBA" id="ARBA00023128"/>
    </source>
</evidence>
<dbReference type="FunFam" id="1.50.40.10:FF:000131">
    <property type="entry name" value="Mitochondrial phosphate carrier protein 2"/>
    <property type="match status" value="1"/>
</dbReference>
<dbReference type="PROSITE" id="PS50920">
    <property type="entry name" value="SOLCAR"/>
    <property type="match status" value="3"/>
</dbReference>
<accession>A0A103YBN3</accession>
<keyword evidence="13" id="KW-1185">Reference proteome</keyword>
<dbReference type="PANTHER" id="PTHR45671:SF21">
    <property type="entry name" value="MITOCHONDRIAL CARRIER DOMAIN PROTEIN"/>
    <property type="match status" value="1"/>
</dbReference>
<dbReference type="GO" id="GO:0005315">
    <property type="term" value="F:phosphate transmembrane transporter activity"/>
    <property type="evidence" value="ECO:0007669"/>
    <property type="project" value="InterPro"/>
</dbReference>
<dbReference type="Pfam" id="PF00153">
    <property type="entry name" value="Mito_carr"/>
    <property type="match status" value="2"/>
</dbReference>
<evidence type="ECO:0000313" key="12">
    <source>
        <dbReference type="EMBL" id="KVI06125.1"/>
    </source>
</evidence>
<evidence type="ECO:0000256" key="6">
    <source>
        <dbReference type="ARBA" id="ARBA00022792"/>
    </source>
</evidence>
<evidence type="ECO:0000256" key="9">
    <source>
        <dbReference type="ARBA" id="ARBA00023136"/>
    </source>
</evidence>
<dbReference type="GO" id="GO:1990547">
    <property type="term" value="P:mitochondrial phosphate ion transmembrane transport"/>
    <property type="evidence" value="ECO:0007669"/>
    <property type="project" value="InterPro"/>
</dbReference>
<proteinExistence type="inferred from homology"/>
<dbReference type="Gene3D" id="1.50.40.10">
    <property type="entry name" value="Mitochondrial carrier domain"/>
    <property type="match status" value="2"/>
</dbReference>
<evidence type="ECO:0000256" key="10">
    <source>
        <dbReference type="PROSITE-ProRule" id="PRU00282"/>
    </source>
</evidence>
<keyword evidence="4 10" id="KW-0812">Transmembrane</keyword>
<feature type="repeat" description="Solcar" evidence="10">
    <location>
        <begin position="55"/>
        <end position="139"/>
    </location>
</feature>
<evidence type="ECO:0000256" key="3">
    <source>
        <dbReference type="ARBA" id="ARBA00022448"/>
    </source>
</evidence>
<dbReference type="Proteomes" id="UP000243975">
    <property type="component" value="Unassembled WGS sequence"/>
</dbReference>
<dbReference type="InterPro" id="IPR018108">
    <property type="entry name" value="MCP_transmembrane"/>
</dbReference>
<organism evidence="12 13">
    <name type="scientific">Cynara cardunculus var. scolymus</name>
    <name type="common">Globe artichoke</name>
    <name type="synonym">Cynara scolymus</name>
    <dbReference type="NCBI Taxonomy" id="59895"/>
    <lineage>
        <taxon>Eukaryota</taxon>
        <taxon>Viridiplantae</taxon>
        <taxon>Streptophyta</taxon>
        <taxon>Embryophyta</taxon>
        <taxon>Tracheophyta</taxon>
        <taxon>Spermatophyta</taxon>
        <taxon>Magnoliopsida</taxon>
        <taxon>eudicotyledons</taxon>
        <taxon>Gunneridae</taxon>
        <taxon>Pentapetalae</taxon>
        <taxon>asterids</taxon>
        <taxon>campanulids</taxon>
        <taxon>Asterales</taxon>
        <taxon>Asteraceae</taxon>
        <taxon>Carduoideae</taxon>
        <taxon>Cardueae</taxon>
        <taxon>Carduinae</taxon>
        <taxon>Cynara</taxon>
    </lineage>
</organism>
<feature type="repeat" description="Solcar" evidence="10">
    <location>
        <begin position="346"/>
        <end position="425"/>
    </location>
</feature>
<evidence type="ECO:0000256" key="1">
    <source>
        <dbReference type="ARBA" id="ARBA00004448"/>
    </source>
</evidence>
<dbReference type="PANTHER" id="PTHR45671">
    <property type="entry name" value="SOLUTE CARRIER FAMILY 25 (MITOCHONDRIAL CARRIER PHOSPHATE CARRIER), MEMBER 3, LIKE-RELATED-RELATED"/>
    <property type="match status" value="1"/>
</dbReference>
<evidence type="ECO:0000256" key="4">
    <source>
        <dbReference type="ARBA" id="ARBA00022692"/>
    </source>
</evidence>
<evidence type="ECO:0000256" key="2">
    <source>
        <dbReference type="ARBA" id="ARBA00006375"/>
    </source>
</evidence>